<dbReference type="AlphaFoldDB" id="A0AAC9IZA9"/>
<dbReference type="EMBL" id="CP017962">
    <property type="protein sequence ID" value="APC48576.1"/>
    <property type="molecule type" value="Genomic_DNA"/>
</dbReference>
<dbReference type="Proteomes" id="UP000621631">
    <property type="component" value="Unassembled WGS sequence"/>
</dbReference>
<proteinExistence type="predicted"/>
<dbReference type="Pfam" id="PF14035">
    <property type="entry name" value="YlzJ"/>
    <property type="match status" value="1"/>
</dbReference>
<protein>
    <submittedName>
        <fullName evidence="2">YlzJ-like family protein</fullName>
    </submittedName>
</protein>
<evidence type="ECO:0000313" key="2">
    <source>
        <dbReference type="EMBL" id="MBD1224221.1"/>
    </source>
</evidence>
<evidence type="ECO:0000313" key="3">
    <source>
        <dbReference type="Proteomes" id="UP000182945"/>
    </source>
</evidence>
<dbReference type="GeneID" id="71514818"/>
<keyword evidence="4" id="KW-1185">Reference proteome</keyword>
<dbReference type="InterPro" id="IPR025619">
    <property type="entry name" value="YlzJ"/>
</dbReference>
<organism evidence="1 3">
    <name type="scientific">Virgibacillus halodenitrificans</name>
    <name type="common">Bacillus halodenitrificans</name>
    <dbReference type="NCBI Taxonomy" id="1482"/>
    <lineage>
        <taxon>Bacteria</taxon>
        <taxon>Bacillati</taxon>
        <taxon>Bacillota</taxon>
        <taxon>Bacilli</taxon>
        <taxon>Bacillales</taxon>
        <taxon>Bacillaceae</taxon>
        <taxon>Virgibacillus</taxon>
    </lineage>
</organism>
<evidence type="ECO:0000313" key="1">
    <source>
        <dbReference type="EMBL" id="APC48576.1"/>
    </source>
</evidence>
<dbReference type="KEGG" id="vhl:BME96_10470"/>
<accession>A0AAC9IZA9</accession>
<sequence length="66" mass="7743">MILYTPLTQEEIFPEEENTNREYITYEGRSICVDKTAEGRYQLVQLLSTDPQDFLDDKFTPGRILP</sequence>
<reference evidence="1 3" key="1">
    <citation type="submission" date="2016-11" db="EMBL/GenBank/DDBJ databases">
        <title>Complete genome sequencing of Virgibacillus halodenitrificans PDB-F2.</title>
        <authorList>
            <person name="Sun Z."/>
            <person name="Zhou Y."/>
            <person name="Li H."/>
        </authorList>
    </citation>
    <scope>NUCLEOTIDE SEQUENCE [LARGE SCALE GENOMIC DNA]</scope>
    <source>
        <strain evidence="1 3">PDB-F2</strain>
    </source>
</reference>
<dbReference type="EMBL" id="JACWEZ010000014">
    <property type="protein sequence ID" value="MBD1224221.1"/>
    <property type="molecule type" value="Genomic_DNA"/>
</dbReference>
<name>A0AAC9IZA9_VIRHA</name>
<evidence type="ECO:0000313" key="4">
    <source>
        <dbReference type="Proteomes" id="UP000621631"/>
    </source>
</evidence>
<gene>
    <name evidence="1" type="ORF">BME96_10470</name>
    <name evidence="2" type="ORF">IC602_16545</name>
</gene>
<reference evidence="2 4" key="2">
    <citation type="submission" date="2020-09" db="EMBL/GenBank/DDBJ databases">
        <title>Draft Genome Sequences of Oil-Oxidizing Bacteria Halomonas titanicae, Marinobacter lutaoensis, and Virgibacillus halodenitrificans Isolated from Highly Saline Environments.</title>
        <authorList>
            <person name="Grouzdev D.S."/>
            <person name="Sokolova D.S."/>
            <person name="Semenova E.M."/>
            <person name="Borzenkov I.A."/>
            <person name="Bidzhieva S.K."/>
            <person name="Poltaraus A.B."/>
            <person name="Nazina T.N."/>
        </authorList>
    </citation>
    <scope>NUCLEOTIDE SEQUENCE [LARGE SCALE GENOMIC DNA]</scope>
    <source>
        <strain evidence="2 4">VKM B-3472D</strain>
    </source>
</reference>
<dbReference type="Proteomes" id="UP000182945">
    <property type="component" value="Chromosome"/>
</dbReference>
<dbReference type="RefSeq" id="WP_019375482.1">
    <property type="nucleotide sequence ID" value="NZ_CP017962.1"/>
</dbReference>